<evidence type="ECO:0000313" key="3">
    <source>
        <dbReference type="Proteomes" id="UP000446866"/>
    </source>
</evidence>
<sequence>MKKKVFRLIGLLLIVMMATTSLSFAATSKQTPITKPTVTVKNIDDNYLKVSWSKRTKAVKYNVYRATSKSGTYKKIATTTRTYYNDKTVDNNKTYYYKVKALGKSSKYNSKMSIPKSGKISFAGEIRVSKEYFNLTPENPSFKIYVKGINTEDDLTLAYDDYYIELEIEDANDTGWYPITVTCLLAPEDYYSGEETEIELYFEKHERLYKKIVTVYFFENEGELAA</sequence>
<evidence type="ECO:0000256" key="1">
    <source>
        <dbReference type="SAM" id="SignalP"/>
    </source>
</evidence>
<keyword evidence="1" id="KW-0732">Signal</keyword>
<dbReference type="Gene3D" id="2.60.40.10">
    <property type="entry name" value="Immunoglobulins"/>
    <property type="match status" value="1"/>
</dbReference>
<feature type="signal peptide" evidence="1">
    <location>
        <begin position="1"/>
        <end position="25"/>
    </location>
</feature>
<feature type="chain" id="PRO_5032879949" description="Fibronectin type-III domain-containing protein" evidence="1">
    <location>
        <begin position="26"/>
        <end position="226"/>
    </location>
</feature>
<keyword evidence="3" id="KW-1185">Reference proteome</keyword>
<protein>
    <recommendedName>
        <fullName evidence="4">Fibronectin type-III domain-containing protein</fullName>
    </recommendedName>
</protein>
<dbReference type="AlphaFoldDB" id="A0A845QL11"/>
<accession>A0A845QL11</accession>
<dbReference type="SUPFAM" id="SSF49265">
    <property type="entry name" value="Fibronectin type III"/>
    <property type="match status" value="1"/>
</dbReference>
<evidence type="ECO:0000313" key="2">
    <source>
        <dbReference type="EMBL" id="NBH61387.1"/>
    </source>
</evidence>
<comment type="caution">
    <text evidence="2">The sequence shown here is derived from an EMBL/GenBank/DDBJ whole genome shotgun (WGS) entry which is preliminary data.</text>
</comment>
<proteinExistence type="predicted"/>
<dbReference type="RefSeq" id="WP_160201667.1">
    <property type="nucleotide sequence ID" value="NZ_QXWK01000011.1"/>
</dbReference>
<gene>
    <name evidence="2" type="ORF">D0435_06945</name>
</gene>
<reference evidence="2 3" key="1">
    <citation type="submission" date="2018-08" db="EMBL/GenBank/DDBJ databases">
        <title>Murine metabolic-syndrome-specific gut microbial biobank.</title>
        <authorList>
            <person name="Liu C."/>
        </authorList>
    </citation>
    <scope>NUCLEOTIDE SEQUENCE [LARGE SCALE GENOMIC DNA]</scope>
    <source>
        <strain evidence="2 3">28</strain>
    </source>
</reference>
<evidence type="ECO:0008006" key="4">
    <source>
        <dbReference type="Google" id="ProtNLM"/>
    </source>
</evidence>
<dbReference type="InterPro" id="IPR013783">
    <property type="entry name" value="Ig-like_fold"/>
</dbReference>
<dbReference type="InterPro" id="IPR036116">
    <property type="entry name" value="FN3_sf"/>
</dbReference>
<dbReference type="Proteomes" id="UP000446866">
    <property type="component" value="Unassembled WGS sequence"/>
</dbReference>
<organism evidence="2 3">
    <name type="scientific">Anaerotruncus colihominis</name>
    <dbReference type="NCBI Taxonomy" id="169435"/>
    <lineage>
        <taxon>Bacteria</taxon>
        <taxon>Bacillati</taxon>
        <taxon>Bacillota</taxon>
        <taxon>Clostridia</taxon>
        <taxon>Eubacteriales</taxon>
        <taxon>Oscillospiraceae</taxon>
        <taxon>Anaerotruncus</taxon>
    </lineage>
</organism>
<dbReference type="EMBL" id="QXWK01000011">
    <property type="protein sequence ID" value="NBH61387.1"/>
    <property type="molecule type" value="Genomic_DNA"/>
</dbReference>
<name>A0A845QL11_9FIRM</name>